<protein>
    <recommendedName>
        <fullName evidence="1">DUF4283 domain-containing protein</fullName>
    </recommendedName>
</protein>
<sequence>MCWLGLLLELLMAEDINNLLARLKFSEEESTSVVGLRKDSMDDQGYEAWAIGKVLSKDKINREAMYRVLKLIWFTKEPVSFVFMDEGAYLVKFGIIEDRTRILNMAPWLFDQCLFSILTQVVVDIGGVLGELVANIGGIERLDQSKSNVGNWRNGVEFLGGARISSNINAMEEGENEEGDTIIQRGKAKVKLVSGFGFWVINREETEDEC</sequence>
<dbReference type="Pfam" id="PF14111">
    <property type="entry name" value="DUF4283"/>
    <property type="match status" value="1"/>
</dbReference>
<keyword evidence="3" id="KW-1185">Reference proteome</keyword>
<reference evidence="2 3" key="1">
    <citation type="journal article" date="2019" name="Genome Biol. Evol.">
        <title>Insights into the evolution of the New World diploid cottons (Gossypium, subgenus Houzingenia) based on genome sequencing.</title>
        <authorList>
            <person name="Grover C.E."/>
            <person name="Arick M.A. 2nd"/>
            <person name="Thrash A."/>
            <person name="Conover J.L."/>
            <person name="Sanders W.S."/>
            <person name="Peterson D.G."/>
            <person name="Frelichowski J.E."/>
            <person name="Scheffler J.A."/>
            <person name="Scheffler B.E."/>
            <person name="Wendel J.F."/>
        </authorList>
    </citation>
    <scope>NUCLEOTIDE SEQUENCE [LARGE SCALE GENOMIC DNA]</scope>
    <source>
        <strain evidence="2">8</strain>
        <tissue evidence="2">Leaf</tissue>
    </source>
</reference>
<dbReference type="InterPro" id="IPR025558">
    <property type="entry name" value="DUF4283"/>
</dbReference>
<evidence type="ECO:0000313" key="3">
    <source>
        <dbReference type="Proteomes" id="UP000593568"/>
    </source>
</evidence>
<dbReference type="AlphaFoldDB" id="A0A7J9F5J4"/>
<comment type="caution">
    <text evidence="2">The sequence shown here is derived from an EMBL/GenBank/DDBJ whole genome shotgun (WGS) entry which is preliminary data.</text>
</comment>
<name>A0A7J9F5J4_9ROSI</name>
<evidence type="ECO:0000259" key="1">
    <source>
        <dbReference type="Pfam" id="PF14111"/>
    </source>
</evidence>
<dbReference type="EMBL" id="JABEZW010000011">
    <property type="protein sequence ID" value="MBA0780567.1"/>
    <property type="molecule type" value="Genomic_DNA"/>
</dbReference>
<accession>A0A7J9F5J4</accession>
<feature type="domain" description="DUF4283" evidence="1">
    <location>
        <begin position="51"/>
        <end position="116"/>
    </location>
</feature>
<gene>
    <name evidence="2" type="ORF">Gotri_004657</name>
</gene>
<organism evidence="2 3">
    <name type="scientific">Gossypium trilobum</name>
    <dbReference type="NCBI Taxonomy" id="34281"/>
    <lineage>
        <taxon>Eukaryota</taxon>
        <taxon>Viridiplantae</taxon>
        <taxon>Streptophyta</taxon>
        <taxon>Embryophyta</taxon>
        <taxon>Tracheophyta</taxon>
        <taxon>Spermatophyta</taxon>
        <taxon>Magnoliopsida</taxon>
        <taxon>eudicotyledons</taxon>
        <taxon>Gunneridae</taxon>
        <taxon>Pentapetalae</taxon>
        <taxon>rosids</taxon>
        <taxon>malvids</taxon>
        <taxon>Malvales</taxon>
        <taxon>Malvaceae</taxon>
        <taxon>Malvoideae</taxon>
        <taxon>Gossypium</taxon>
    </lineage>
</organism>
<evidence type="ECO:0000313" key="2">
    <source>
        <dbReference type="EMBL" id="MBA0780567.1"/>
    </source>
</evidence>
<dbReference type="Proteomes" id="UP000593568">
    <property type="component" value="Unassembled WGS sequence"/>
</dbReference>
<proteinExistence type="predicted"/>